<dbReference type="OrthoDB" id="10263222at2759"/>
<evidence type="ECO:0000313" key="2">
    <source>
        <dbReference type="Proteomes" id="UP000030755"/>
    </source>
</evidence>
<dbReference type="GO" id="GO:0000460">
    <property type="term" value="P:maturation of 5.8S rRNA"/>
    <property type="evidence" value="ECO:0007669"/>
    <property type="project" value="TreeGrafter"/>
</dbReference>
<dbReference type="HOGENOM" id="CLU_031483_0_0_1"/>
<proteinExistence type="predicted"/>
<name>A0A075B3T4_ROZAC</name>
<dbReference type="GO" id="GO:0030687">
    <property type="term" value="C:preribosome, large subunit precursor"/>
    <property type="evidence" value="ECO:0007669"/>
    <property type="project" value="TreeGrafter"/>
</dbReference>
<dbReference type="Proteomes" id="UP000030755">
    <property type="component" value="Unassembled WGS sequence"/>
</dbReference>
<dbReference type="GO" id="GO:0004519">
    <property type="term" value="F:endonuclease activity"/>
    <property type="evidence" value="ECO:0007669"/>
    <property type="project" value="InterPro"/>
</dbReference>
<protein>
    <submittedName>
        <fullName evidence="1">Las1-like domain-containing protein</fullName>
    </submittedName>
</protein>
<dbReference type="PANTHER" id="PTHR15002">
    <property type="entry name" value="RIBOSOMAL BIOGENESIS PROTEIN LAS1L"/>
    <property type="match status" value="1"/>
</dbReference>
<gene>
    <name evidence="1" type="ORF">O9G_003355</name>
</gene>
<dbReference type="AlphaFoldDB" id="A0A075B3T4"/>
<dbReference type="PANTHER" id="PTHR15002:SF0">
    <property type="entry name" value="RIBOSOMAL BIOGENESIS PROTEIN LAS1L"/>
    <property type="match status" value="1"/>
</dbReference>
<dbReference type="InterPro" id="IPR007174">
    <property type="entry name" value="Las1"/>
</dbReference>
<dbReference type="STRING" id="988480.A0A075B3T4"/>
<dbReference type="Pfam" id="PF04031">
    <property type="entry name" value="Las1"/>
    <property type="match status" value="1"/>
</dbReference>
<evidence type="ECO:0000313" key="1">
    <source>
        <dbReference type="EMBL" id="EPZ35737.1"/>
    </source>
</evidence>
<keyword evidence="2" id="KW-1185">Reference proteome</keyword>
<dbReference type="EMBL" id="KE560765">
    <property type="protein sequence ID" value="EPZ35737.1"/>
    <property type="molecule type" value="Genomic_DNA"/>
</dbReference>
<organism evidence="1 2">
    <name type="scientific">Rozella allomycis (strain CSF55)</name>
    <dbReference type="NCBI Taxonomy" id="988480"/>
    <lineage>
        <taxon>Eukaryota</taxon>
        <taxon>Fungi</taxon>
        <taxon>Fungi incertae sedis</taxon>
        <taxon>Cryptomycota</taxon>
        <taxon>Cryptomycota incertae sedis</taxon>
        <taxon>Rozella</taxon>
    </lineage>
</organism>
<dbReference type="OMA" id="PWINHEE"/>
<dbReference type="GO" id="GO:0000470">
    <property type="term" value="P:maturation of LSU-rRNA"/>
    <property type="evidence" value="ECO:0007669"/>
    <property type="project" value="TreeGrafter"/>
</dbReference>
<dbReference type="GO" id="GO:0090730">
    <property type="term" value="C:Las1 complex"/>
    <property type="evidence" value="ECO:0007669"/>
    <property type="project" value="InterPro"/>
</dbReference>
<sequence length="466" mass="54335">MQIRKLPRIVPWINHEEKEYVKSLLFNSFLDERVKGISHIKMWSLRGNIPIAVEITSQIIEALDNEPFLSATSFRFLLSSIFIRFVNGMLDPYQKSLYARSLTRIAEEIGFPRYFVDLRHDATHSDMPSLDLLKSSCKHALKWLKENFWDVQKDVLEDCKVQAQIKNIKEDPAMQEKLDKLYSDLSAFKECVSEVVVPILLEPGFIVPSNKRKRTETAELQVLFNMWLPILEALQTQNLEFLFYLMEQIISYICNYNEDTKEKNYGLSYSLCLTEWVLFLVQKFNEFSNDDVSDIYDTLKQSLNTASAKLMHSLLTSFDFFRQEERQKAEFYANFARETLRIIHVTDDFDLDGADEKLEKIESFVQTLKSQEMVLDDTRVSAKWNVDYDFAPCALGTLPGCTLIFKDLLLPEELNDDAFLLKNGSSNQLRESGDIFSSNHKKKLEISNENSIKFYPWYRFPPPVLN</sequence>
<reference evidence="1 2" key="1">
    <citation type="journal article" date="2013" name="Curr. Biol.">
        <title>Shared signatures of parasitism and phylogenomics unite Cryptomycota and microsporidia.</title>
        <authorList>
            <person name="James T.Y."/>
            <person name="Pelin A."/>
            <person name="Bonen L."/>
            <person name="Ahrendt S."/>
            <person name="Sain D."/>
            <person name="Corradi N."/>
            <person name="Stajich J.E."/>
        </authorList>
    </citation>
    <scope>NUCLEOTIDE SEQUENCE [LARGE SCALE GENOMIC DNA]</scope>
    <source>
        <strain evidence="1 2">CSF55</strain>
    </source>
</reference>
<accession>A0A075B3T4</accession>